<proteinExistence type="predicted"/>
<accession>A0ABQ5XFT4</accession>
<dbReference type="RefSeq" id="WP_284332756.1">
    <property type="nucleotide sequence ID" value="NZ_BSOA01000034.1"/>
</dbReference>
<evidence type="ECO:0000313" key="1">
    <source>
        <dbReference type="EMBL" id="GLQ89314.1"/>
    </source>
</evidence>
<dbReference type="InterPro" id="IPR016155">
    <property type="entry name" value="Mopterin_synth/thiamin_S_b"/>
</dbReference>
<protein>
    <recommendedName>
        <fullName evidence="3">Molybdopterin synthase sulfur carrier subunit</fullName>
    </recommendedName>
</protein>
<name>A0ABQ5XFT4_9GAMM</name>
<gene>
    <name evidence="1" type="ORF">GCM10007898_28870</name>
</gene>
<dbReference type="Proteomes" id="UP001156627">
    <property type="component" value="Unassembled WGS sequence"/>
</dbReference>
<comment type="caution">
    <text evidence="1">The sequence shown here is derived from an EMBL/GenBank/DDBJ whole genome shotgun (WGS) entry which is preliminary data.</text>
</comment>
<sequence length="86" mass="9540">MKVRIRLFGALRDADANGYIELQVPEHCTIAELRELLRDHLRTHAPHISAGLVQRSAFASDDEILHNHRTLPENGQLAILPPVSGG</sequence>
<evidence type="ECO:0000313" key="2">
    <source>
        <dbReference type="Proteomes" id="UP001156627"/>
    </source>
</evidence>
<dbReference type="Pfam" id="PF02597">
    <property type="entry name" value="ThiS"/>
    <property type="match status" value="1"/>
</dbReference>
<dbReference type="InterPro" id="IPR012675">
    <property type="entry name" value="Beta-grasp_dom_sf"/>
</dbReference>
<keyword evidence="2" id="KW-1185">Reference proteome</keyword>
<reference evidence="2" key="1">
    <citation type="journal article" date="2019" name="Int. J. Syst. Evol. Microbiol.">
        <title>The Global Catalogue of Microorganisms (GCM) 10K type strain sequencing project: providing services to taxonomists for standard genome sequencing and annotation.</title>
        <authorList>
            <consortium name="The Broad Institute Genomics Platform"/>
            <consortium name="The Broad Institute Genome Sequencing Center for Infectious Disease"/>
            <person name="Wu L."/>
            <person name="Ma J."/>
        </authorList>
    </citation>
    <scope>NUCLEOTIDE SEQUENCE [LARGE SCALE GENOMIC DNA]</scope>
    <source>
        <strain evidence="2">NBRC 111981</strain>
    </source>
</reference>
<dbReference type="SUPFAM" id="SSF54285">
    <property type="entry name" value="MoaD/ThiS"/>
    <property type="match status" value="1"/>
</dbReference>
<dbReference type="Gene3D" id="3.10.20.30">
    <property type="match status" value="1"/>
</dbReference>
<dbReference type="EMBL" id="BSOA01000034">
    <property type="protein sequence ID" value="GLQ89314.1"/>
    <property type="molecule type" value="Genomic_DNA"/>
</dbReference>
<dbReference type="InterPro" id="IPR003749">
    <property type="entry name" value="ThiS/MoaD-like"/>
</dbReference>
<evidence type="ECO:0008006" key="3">
    <source>
        <dbReference type="Google" id="ProtNLM"/>
    </source>
</evidence>
<organism evidence="1 2">
    <name type="scientific">Dyella flagellata</name>
    <dbReference type="NCBI Taxonomy" id="1867833"/>
    <lineage>
        <taxon>Bacteria</taxon>
        <taxon>Pseudomonadati</taxon>
        <taxon>Pseudomonadota</taxon>
        <taxon>Gammaproteobacteria</taxon>
        <taxon>Lysobacterales</taxon>
        <taxon>Rhodanobacteraceae</taxon>
        <taxon>Dyella</taxon>
    </lineage>
</organism>
<dbReference type="CDD" id="cd17040">
    <property type="entry name" value="Ubl_MoaD_like"/>
    <property type="match status" value="1"/>
</dbReference>